<gene>
    <name evidence="2" type="ORF">MBAV_004536</name>
</gene>
<dbReference type="PROSITE" id="PS00018">
    <property type="entry name" value="EF_HAND_1"/>
    <property type="match status" value="1"/>
</dbReference>
<dbReference type="PANTHER" id="PTHR41775">
    <property type="entry name" value="SECRETED PROTEIN-RELATED"/>
    <property type="match status" value="1"/>
</dbReference>
<organism evidence="2 3">
    <name type="scientific">Candidatus Magnetobacterium bavaricum</name>
    <dbReference type="NCBI Taxonomy" id="29290"/>
    <lineage>
        <taxon>Bacteria</taxon>
        <taxon>Pseudomonadati</taxon>
        <taxon>Nitrospirota</taxon>
        <taxon>Thermodesulfovibrionia</taxon>
        <taxon>Thermodesulfovibrionales</taxon>
        <taxon>Candidatus Magnetobacteriaceae</taxon>
        <taxon>Candidatus Magnetobacterium</taxon>
    </lineage>
</organism>
<dbReference type="InterPro" id="IPR002048">
    <property type="entry name" value="EF_hand_dom"/>
</dbReference>
<dbReference type="InterPro" id="IPR011460">
    <property type="entry name" value="Lcl_C"/>
</dbReference>
<dbReference type="GO" id="GO:0008237">
    <property type="term" value="F:metallopeptidase activity"/>
    <property type="evidence" value="ECO:0007669"/>
    <property type="project" value="UniProtKB-KW"/>
</dbReference>
<evidence type="ECO:0000259" key="1">
    <source>
        <dbReference type="PROSITE" id="PS50222"/>
    </source>
</evidence>
<dbReference type="Pfam" id="PF07603">
    <property type="entry name" value="Lcl_C"/>
    <property type="match status" value="1"/>
</dbReference>
<accession>A0A0F3GMY3</accession>
<comment type="caution">
    <text evidence="2">The sequence shown here is derived from an EMBL/GenBank/DDBJ whole genome shotgun (WGS) entry which is preliminary data.</text>
</comment>
<name>A0A0F3GMY3_9BACT</name>
<dbReference type="PROSITE" id="PS50222">
    <property type="entry name" value="EF_HAND_2"/>
    <property type="match status" value="1"/>
</dbReference>
<protein>
    <submittedName>
        <fullName evidence="2">M6 family metalloprotease domain-containing protein</fullName>
    </submittedName>
</protein>
<dbReference type="InterPro" id="IPR018247">
    <property type="entry name" value="EF_Hand_1_Ca_BS"/>
</dbReference>
<keyword evidence="2" id="KW-0482">Metalloprotease</keyword>
<dbReference type="SUPFAM" id="SSF55486">
    <property type="entry name" value="Metalloproteases ('zincins'), catalytic domain"/>
    <property type="match status" value="1"/>
</dbReference>
<dbReference type="PANTHER" id="PTHR41775:SF1">
    <property type="entry name" value="PEPTIDASE M6-LIKE DOMAIN-CONTAINING PROTEIN"/>
    <property type="match status" value="1"/>
</dbReference>
<dbReference type="GO" id="GO:0005509">
    <property type="term" value="F:calcium ion binding"/>
    <property type="evidence" value="ECO:0007669"/>
    <property type="project" value="InterPro"/>
</dbReference>
<dbReference type="NCBIfam" id="TIGR03296">
    <property type="entry name" value="M6dom_TIGR03296"/>
    <property type="match status" value="1"/>
</dbReference>
<dbReference type="Pfam" id="PF13620">
    <property type="entry name" value="CarboxypepD_reg"/>
    <property type="match status" value="1"/>
</dbReference>
<dbReference type="GO" id="GO:0006508">
    <property type="term" value="P:proteolysis"/>
    <property type="evidence" value="ECO:0007669"/>
    <property type="project" value="UniProtKB-KW"/>
</dbReference>
<keyword evidence="2" id="KW-0378">Hydrolase</keyword>
<dbReference type="Pfam" id="PF05547">
    <property type="entry name" value="Peptidase_M6"/>
    <property type="match status" value="1"/>
</dbReference>
<dbReference type="PATRIC" id="fig|29290.4.peg.6023"/>
<dbReference type="Gene3D" id="2.60.40.1120">
    <property type="entry name" value="Carboxypeptidase-like, regulatory domain"/>
    <property type="match status" value="1"/>
</dbReference>
<feature type="domain" description="EF-hand" evidence="1">
    <location>
        <begin position="251"/>
        <end position="277"/>
    </location>
</feature>
<keyword evidence="2" id="KW-0645">Protease</keyword>
<reference evidence="2 3" key="1">
    <citation type="submission" date="2015-02" db="EMBL/GenBank/DDBJ databases">
        <title>Single-cell genomics of uncultivated deep-branching MTB reveals a conserved set of magnetosome genes.</title>
        <authorList>
            <person name="Kolinko S."/>
            <person name="Richter M."/>
            <person name="Glockner F.O."/>
            <person name="Brachmann A."/>
            <person name="Schuler D."/>
        </authorList>
    </citation>
    <scope>NUCLEOTIDE SEQUENCE [LARGE SCALE GENOMIC DNA]</scope>
    <source>
        <strain evidence="2">TM-1</strain>
    </source>
</reference>
<evidence type="ECO:0000313" key="3">
    <source>
        <dbReference type="Proteomes" id="UP000033423"/>
    </source>
</evidence>
<sequence>MLECDISQSKTEYFFKEEFMRAFFNTGKRPFGILLATVLLVLCFSSYSFAVPANDAIIYEKQSDGSIIKVHIRGDEWLNWVETTEGYTVARGGNGDWYYVIDYDANNQPVVSSIRAQEPPSGLIKKNIIPLRHADKSPVKRNKKEMFAGPKGKFNGKVLFILAEFTDREHVFEASAFANILASKISGYYYRASHGKVSLSPAEETSGIPNDGVVGWIKLDYRHPNIGDNIDWEARGIAYWAMAGASDYVNFASFDTNNDGYLDSNELAIVVIVAGYEKSTSINTPTVWAHVGAMENSTAIGGVYIGDPNSGNGNGYAMVGEIHTSSTTNGMVEHMATMGVIAHELGHLIFGFPDLYDTQKPPTYAGLGPWCLMASGTWGKASTDAYDGTTPVFPCAFIRSKAQWIDGYTARGQSSQFIAVGAPGDVKDTIFKAKTSHSNEYFLVENRQPLGYDKGLEKWIGTNVGGLAIYHVDEGVANNNNPSHRMVKIIAPHGQDNAGYETFLWNKNQTSSTGMFNNWSKPNSDLYNGKRGNVSIASISASDKIMTANTVSSVISGTVTDGSTGTGMSGVEISLFNLKSGETKVLQEKVKTDAYGKYSFSGLTSGTYIVVPPTNSSLFGISGIFVPSTANVTIDTSNVTVKNFIKRFKDNGDGSITDTVTKLQWMKEGEAACGAIRWAEAFKCAEGLGNGWRMPTLNELYSLCNTEGSTAGLDAFLSSGSNSTYCNGSSVDNLKLLLNLEGFNMQTGPYWSATTTPNSNNGSVWLVNMGDGYITNGGKLAGHYVWPVR</sequence>
<evidence type="ECO:0000313" key="2">
    <source>
        <dbReference type="EMBL" id="KJU83280.1"/>
    </source>
</evidence>
<dbReference type="Proteomes" id="UP000033423">
    <property type="component" value="Unassembled WGS sequence"/>
</dbReference>
<dbReference type="SUPFAM" id="SSF49478">
    <property type="entry name" value="Cna protein B-type domain"/>
    <property type="match status" value="1"/>
</dbReference>
<dbReference type="AlphaFoldDB" id="A0A0F3GMY3"/>
<dbReference type="EMBL" id="LACI01001969">
    <property type="protein sequence ID" value="KJU83280.1"/>
    <property type="molecule type" value="Genomic_DNA"/>
</dbReference>
<dbReference type="InterPro" id="IPR008757">
    <property type="entry name" value="Peptidase_M6-like_domain"/>
</dbReference>
<proteinExistence type="predicted"/>
<keyword evidence="3" id="KW-1185">Reference proteome</keyword>